<name>A0A511XMS9_9PROT</name>
<evidence type="ECO:0000313" key="2">
    <source>
        <dbReference type="Proteomes" id="UP000321746"/>
    </source>
</evidence>
<organism evidence="1 2">
    <name type="scientific">Acetobacter oeni</name>
    <dbReference type="NCBI Taxonomy" id="304077"/>
    <lineage>
        <taxon>Bacteria</taxon>
        <taxon>Pseudomonadati</taxon>
        <taxon>Pseudomonadota</taxon>
        <taxon>Alphaproteobacteria</taxon>
        <taxon>Acetobacterales</taxon>
        <taxon>Acetobacteraceae</taxon>
        <taxon>Acetobacter</taxon>
    </lineage>
</organism>
<reference evidence="1 2" key="1">
    <citation type="submission" date="2019-07" db="EMBL/GenBank/DDBJ databases">
        <title>Whole genome shotgun sequence of Acetobacter oeni NBRC 105207.</title>
        <authorList>
            <person name="Hosoyama A."/>
            <person name="Uohara A."/>
            <person name="Ohji S."/>
            <person name="Ichikawa N."/>
        </authorList>
    </citation>
    <scope>NUCLEOTIDE SEQUENCE [LARGE SCALE GENOMIC DNA]</scope>
    <source>
        <strain evidence="1 2">NBRC 105207</strain>
    </source>
</reference>
<accession>A0A511XMS9</accession>
<gene>
    <name evidence="1" type="ORF">AOE01nite_24690</name>
</gene>
<dbReference type="RefSeq" id="WP_146890358.1">
    <property type="nucleotide sequence ID" value="NZ_BJYG01000037.1"/>
</dbReference>
<dbReference type="Proteomes" id="UP000321746">
    <property type="component" value="Unassembled WGS sequence"/>
</dbReference>
<dbReference type="OrthoDB" id="8478422at2"/>
<dbReference type="EMBL" id="BJYG01000037">
    <property type="protein sequence ID" value="GEN64245.1"/>
    <property type="molecule type" value="Genomic_DNA"/>
</dbReference>
<proteinExistence type="predicted"/>
<keyword evidence="2" id="KW-1185">Reference proteome</keyword>
<sequence>MATTIITQGQGYTIARSDEAHSTVPYKPSGYGGRSRNHGYVDLVDQPELATFIPEAQRSAGLLRLLQTVNKRGSSFLTCGCECGLVRRKTPAPDGSDRYIGSYIAIAFRQPDRNTPDRIYKLAQALLGHINGSQKHHISFEITLVPLLDFFGHGRCCILHINASGAGHTDQQAWSAFDFACNSLATATDQLNELPESTPLFTGHQLLFPRVSHPLKASIPA</sequence>
<protein>
    <submittedName>
        <fullName evidence="1">Uncharacterized protein</fullName>
    </submittedName>
</protein>
<comment type="caution">
    <text evidence="1">The sequence shown here is derived from an EMBL/GenBank/DDBJ whole genome shotgun (WGS) entry which is preliminary data.</text>
</comment>
<dbReference type="AlphaFoldDB" id="A0A511XMS9"/>
<evidence type="ECO:0000313" key="1">
    <source>
        <dbReference type="EMBL" id="GEN64245.1"/>
    </source>
</evidence>